<dbReference type="InterPro" id="IPR036291">
    <property type="entry name" value="NAD(P)-bd_dom_sf"/>
</dbReference>
<evidence type="ECO:0000313" key="4">
    <source>
        <dbReference type="EMBL" id="SMA49365.1"/>
    </source>
</evidence>
<evidence type="ECO:0000256" key="3">
    <source>
        <dbReference type="SAM" id="MobiDB-lite"/>
    </source>
</evidence>
<dbReference type="FunFam" id="3.40.50.720:FF:000084">
    <property type="entry name" value="Short-chain dehydrogenase reductase"/>
    <property type="match status" value="1"/>
</dbReference>
<feature type="compositionally biased region" description="Basic and acidic residues" evidence="3">
    <location>
        <begin position="1"/>
        <end position="19"/>
    </location>
</feature>
<dbReference type="EMBL" id="FWPT01000007">
    <property type="protein sequence ID" value="SMA49365.1"/>
    <property type="molecule type" value="Genomic_DNA"/>
</dbReference>
<dbReference type="PRINTS" id="PR00081">
    <property type="entry name" value="GDHRDH"/>
</dbReference>
<name>A0A1X7AMS2_9GAMM</name>
<dbReference type="OrthoDB" id="20590at2"/>
<protein>
    <submittedName>
        <fullName evidence="4">2-(S)-hydroxypropyl-CoM dehydrogenase</fullName>
        <ecNumber evidence="4">1.1.1.269</ecNumber>
    </submittedName>
</protein>
<dbReference type="Proteomes" id="UP000196573">
    <property type="component" value="Unassembled WGS sequence"/>
</dbReference>
<comment type="similarity">
    <text evidence="1">Belongs to the short-chain dehydrogenases/reductases (SDR) family.</text>
</comment>
<dbReference type="AlphaFoldDB" id="A0A1X7AMS2"/>
<keyword evidence="2 4" id="KW-0560">Oxidoreductase</keyword>
<dbReference type="Pfam" id="PF13561">
    <property type="entry name" value="adh_short_C2"/>
    <property type="match status" value="1"/>
</dbReference>
<dbReference type="InterPro" id="IPR020904">
    <property type="entry name" value="Sc_DH/Rdtase_CS"/>
</dbReference>
<dbReference type="PANTHER" id="PTHR24321:SF8">
    <property type="entry name" value="ESTRADIOL 17-BETA-DEHYDROGENASE 8-RELATED"/>
    <property type="match status" value="1"/>
</dbReference>
<feature type="region of interest" description="Disordered" evidence="3">
    <location>
        <begin position="1"/>
        <end position="22"/>
    </location>
</feature>
<dbReference type="Gene3D" id="3.40.50.720">
    <property type="entry name" value="NAD(P)-binding Rossmann-like Domain"/>
    <property type="match status" value="1"/>
</dbReference>
<dbReference type="InterPro" id="IPR002347">
    <property type="entry name" value="SDR_fam"/>
</dbReference>
<sequence>MSAEHSHTESENPEQREQKSAAPVILVTGGARGIGKGISSYLLGCGYRVVMLDILREDGERLARDLAHLGDIRFIRADVADEDQVSSAINRIRNWFGYLNGVVNNAAIAEPYTGPLEFLALEDWQSYIDVNVTGTFLISRATIPLLQQSQGAIVNIASTRWLQSEPQSEAYAASKGAIVSFTHALAISLSGQVRVNCISPGWIAVDAVSENGHLKPVHLTETCHRQHPAGRVGRPDDIASMVKFLLSNESGFITGQNFVIDGGMTRKMVYE</sequence>
<dbReference type="GO" id="GO:0050575">
    <property type="term" value="F:2-(S)-hydroxypropyl-CoM dehydrogenase activity"/>
    <property type="evidence" value="ECO:0007669"/>
    <property type="project" value="UniProtKB-EC"/>
</dbReference>
<accession>A0A1X7AMS2</accession>
<evidence type="ECO:0000313" key="5">
    <source>
        <dbReference type="Proteomes" id="UP000196573"/>
    </source>
</evidence>
<dbReference type="PROSITE" id="PS00061">
    <property type="entry name" value="ADH_SHORT"/>
    <property type="match status" value="1"/>
</dbReference>
<evidence type="ECO:0000256" key="2">
    <source>
        <dbReference type="ARBA" id="ARBA00023002"/>
    </source>
</evidence>
<dbReference type="EC" id="1.1.1.269" evidence="4"/>
<proteinExistence type="inferred from homology"/>
<gene>
    <name evidence="4" type="primary">xecE</name>
    <name evidence="4" type="ORF">EHSB41UT_03207</name>
</gene>
<dbReference type="RefSeq" id="WP_087111673.1">
    <property type="nucleotide sequence ID" value="NZ_CBCSCN010000007.1"/>
</dbReference>
<dbReference type="SUPFAM" id="SSF51735">
    <property type="entry name" value="NAD(P)-binding Rossmann-fold domains"/>
    <property type="match status" value="1"/>
</dbReference>
<keyword evidence="5" id="KW-1185">Reference proteome</keyword>
<dbReference type="PANTHER" id="PTHR24321">
    <property type="entry name" value="DEHYDROGENASES, SHORT CHAIN"/>
    <property type="match status" value="1"/>
</dbReference>
<organism evidence="4 5">
    <name type="scientific">Parendozoicomonas haliclonae</name>
    <dbReference type="NCBI Taxonomy" id="1960125"/>
    <lineage>
        <taxon>Bacteria</taxon>
        <taxon>Pseudomonadati</taxon>
        <taxon>Pseudomonadota</taxon>
        <taxon>Gammaproteobacteria</taxon>
        <taxon>Oceanospirillales</taxon>
        <taxon>Endozoicomonadaceae</taxon>
        <taxon>Parendozoicomonas</taxon>
    </lineage>
</organism>
<dbReference type="PRINTS" id="PR00080">
    <property type="entry name" value="SDRFAMILY"/>
</dbReference>
<evidence type="ECO:0000256" key="1">
    <source>
        <dbReference type="ARBA" id="ARBA00006484"/>
    </source>
</evidence>
<reference evidence="4 5" key="1">
    <citation type="submission" date="2017-03" db="EMBL/GenBank/DDBJ databases">
        <authorList>
            <person name="Afonso C.L."/>
            <person name="Miller P.J."/>
            <person name="Scott M.A."/>
            <person name="Spackman E."/>
            <person name="Goraichik I."/>
            <person name="Dimitrov K.M."/>
            <person name="Suarez D.L."/>
            <person name="Swayne D.E."/>
        </authorList>
    </citation>
    <scope>NUCLEOTIDE SEQUENCE [LARGE SCALE GENOMIC DNA]</scope>
    <source>
        <strain evidence="4">SB41UT1</strain>
    </source>
</reference>